<dbReference type="InterPro" id="IPR014710">
    <property type="entry name" value="RmlC-like_jellyroll"/>
</dbReference>
<keyword evidence="1" id="KW-0805">Transcription regulation</keyword>
<dbReference type="InterPro" id="IPR018060">
    <property type="entry name" value="HTH_AraC"/>
</dbReference>
<evidence type="ECO:0000256" key="3">
    <source>
        <dbReference type="ARBA" id="ARBA00023163"/>
    </source>
</evidence>
<dbReference type="Pfam" id="PF02311">
    <property type="entry name" value="AraC_binding"/>
    <property type="match status" value="1"/>
</dbReference>
<dbReference type="PANTHER" id="PTHR43280:SF28">
    <property type="entry name" value="HTH-TYPE TRANSCRIPTIONAL ACTIVATOR RHAS"/>
    <property type="match status" value="1"/>
</dbReference>
<dbReference type="SUPFAM" id="SSF51182">
    <property type="entry name" value="RmlC-like cupins"/>
    <property type="match status" value="1"/>
</dbReference>
<keyword evidence="2" id="KW-0238">DNA-binding</keyword>
<dbReference type="EMBL" id="FXUG01000002">
    <property type="protein sequence ID" value="SMP47283.1"/>
    <property type="molecule type" value="Genomic_DNA"/>
</dbReference>
<gene>
    <name evidence="5" type="ORF">SAMN06265222_102277</name>
</gene>
<dbReference type="PANTHER" id="PTHR43280">
    <property type="entry name" value="ARAC-FAMILY TRANSCRIPTIONAL REGULATOR"/>
    <property type="match status" value="1"/>
</dbReference>
<dbReference type="SMART" id="SM00342">
    <property type="entry name" value="HTH_ARAC"/>
    <property type="match status" value="1"/>
</dbReference>
<accession>A0ABY1PTM6</accession>
<organism evidence="5 6">
    <name type="scientific">Neorhodopirellula lusitana</name>
    <dbReference type="NCBI Taxonomy" id="445327"/>
    <lineage>
        <taxon>Bacteria</taxon>
        <taxon>Pseudomonadati</taxon>
        <taxon>Planctomycetota</taxon>
        <taxon>Planctomycetia</taxon>
        <taxon>Pirellulales</taxon>
        <taxon>Pirellulaceae</taxon>
        <taxon>Neorhodopirellula</taxon>
    </lineage>
</organism>
<dbReference type="PROSITE" id="PS01124">
    <property type="entry name" value="HTH_ARAC_FAMILY_2"/>
    <property type="match status" value="1"/>
</dbReference>
<dbReference type="InterPro" id="IPR011051">
    <property type="entry name" value="RmlC_Cupin_sf"/>
</dbReference>
<dbReference type="RefSeq" id="WP_283431599.1">
    <property type="nucleotide sequence ID" value="NZ_FXUG01000002.1"/>
</dbReference>
<comment type="caution">
    <text evidence="5">The sequence shown here is derived from an EMBL/GenBank/DDBJ whole genome shotgun (WGS) entry which is preliminary data.</text>
</comment>
<dbReference type="InterPro" id="IPR009057">
    <property type="entry name" value="Homeodomain-like_sf"/>
</dbReference>
<evidence type="ECO:0000313" key="6">
    <source>
        <dbReference type="Proteomes" id="UP001158067"/>
    </source>
</evidence>
<keyword evidence="6" id="KW-1185">Reference proteome</keyword>
<reference evidence="5 6" key="1">
    <citation type="submission" date="2017-05" db="EMBL/GenBank/DDBJ databases">
        <authorList>
            <person name="Varghese N."/>
            <person name="Submissions S."/>
        </authorList>
    </citation>
    <scope>NUCLEOTIDE SEQUENCE [LARGE SCALE GENOMIC DNA]</scope>
    <source>
        <strain evidence="5 6">DSM 25457</strain>
    </source>
</reference>
<dbReference type="Pfam" id="PF12833">
    <property type="entry name" value="HTH_18"/>
    <property type="match status" value="1"/>
</dbReference>
<name>A0ABY1PTM6_9BACT</name>
<evidence type="ECO:0000259" key="4">
    <source>
        <dbReference type="PROSITE" id="PS01124"/>
    </source>
</evidence>
<dbReference type="InterPro" id="IPR003313">
    <property type="entry name" value="AraC-bd"/>
</dbReference>
<dbReference type="Gene3D" id="1.10.10.60">
    <property type="entry name" value="Homeodomain-like"/>
    <property type="match status" value="2"/>
</dbReference>
<dbReference type="Gene3D" id="2.60.120.10">
    <property type="entry name" value="Jelly Rolls"/>
    <property type="match status" value="1"/>
</dbReference>
<dbReference type="SUPFAM" id="SSF46689">
    <property type="entry name" value="Homeodomain-like"/>
    <property type="match status" value="2"/>
</dbReference>
<evidence type="ECO:0000256" key="1">
    <source>
        <dbReference type="ARBA" id="ARBA00023015"/>
    </source>
</evidence>
<feature type="domain" description="HTH araC/xylS-type" evidence="4">
    <location>
        <begin position="201"/>
        <end position="299"/>
    </location>
</feature>
<evidence type="ECO:0000256" key="2">
    <source>
        <dbReference type="ARBA" id="ARBA00023125"/>
    </source>
</evidence>
<keyword evidence="3" id="KW-0804">Transcription</keyword>
<evidence type="ECO:0000313" key="5">
    <source>
        <dbReference type="EMBL" id="SMP47283.1"/>
    </source>
</evidence>
<protein>
    <submittedName>
        <fullName evidence="5">Transcriptional regulator, AraC family</fullName>
    </submittedName>
</protein>
<sequence>MSNRKTQSRYEDVRSALREDLPAWGVLVFESHHASEFTMQWRTHSFAKVVFILEGSGRFDVGENAFEFVAGDVIFVPSQTKNRICDNQADPVSLYAACISDQVLQCDPTMLDRWLPRHFFKQPRRSLAIASVLRRMVLTQDQGSVRSSGRQSIEMLTDAWRLLSLVAEVADKPPKQQSAGGVSTGDVPTDELISKDIEVVRQYAETLRTHFLDAGTIDTAAETCGLSRRTFTRLFREVTGTTWLGYVRQIAIDHASDLLRETDLPILSVAFEAGFSDLSTFYRQFTRRVGQSPACYRESNHLPDRVAESSTEASASSK</sequence>
<proteinExistence type="predicted"/>
<dbReference type="Proteomes" id="UP001158067">
    <property type="component" value="Unassembled WGS sequence"/>
</dbReference>